<dbReference type="AlphaFoldDB" id="A0AAE3GGD4"/>
<organism evidence="1 2">
    <name type="scientific">Goodfellowiella coeruleoviolacea</name>
    <dbReference type="NCBI Taxonomy" id="334858"/>
    <lineage>
        <taxon>Bacteria</taxon>
        <taxon>Bacillati</taxon>
        <taxon>Actinomycetota</taxon>
        <taxon>Actinomycetes</taxon>
        <taxon>Pseudonocardiales</taxon>
        <taxon>Pseudonocardiaceae</taxon>
        <taxon>Goodfellowiella</taxon>
    </lineage>
</organism>
<evidence type="ECO:0000313" key="1">
    <source>
        <dbReference type="EMBL" id="MCP2166887.1"/>
    </source>
</evidence>
<dbReference type="Proteomes" id="UP001206128">
    <property type="component" value="Unassembled WGS sequence"/>
</dbReference>
<dbReference type="GO" id="GO:0051213">
    <property type="term" value="F:dioxygenase activity"/>
    <property type="evidence" value="ECO:0007669"/>
    <property type="project" value="InterPro"/>
</dbReference>
<dbReference type="RefSeq" id="WP_253773203.1">
    <property type="nucleotide sequence ID" value="NZ_JAMTCK010000008.1"/>
</dbReference>
<dbReference type="Pfam" id="PF10014">
    <property type="entry name" value="2OG-Fe_Oxy_2"/>
    <property type="match status" value="1"/>
</dbReference>
<gene>
    <name evidence="1" type="ORF">LX83_003759</name>
</gene>
<dbReference type="EMBL" id="JAMTCK010000008">
    <property type="protein sequence ID" value="MCP2166887.1"/>
    <property type="molecule type" value="Genomic_DNA"/>
</dbReference>
<name>A0AAE3GGD4_9PSEU</name>
<evidence type="ECO:0000313" key="2">
    <source>
        <dbReference type="Proteomes" id="UP001206128"/>
    </source>
</evidence>
<reference evidence="1" key="1">
    <citation type="submission" date="2022-06" db="EMBL/GenBank/DDBJ databases">
        <title>Genomic Encyclopedia of Archaeal and Bacterial Type Strains, Phase II (KMG-II): from individual species to whole genera.</title>
        <authorList>
            <person name="Goeker M."/>
        </authorList>
    </citation>
    <scope>NUCLEOTIDE SEQUENCE</scope>
    <source>
        <strain evidence="1">DSM 43935</strain>
    </source>
</reference>
<accession>A0AAE3GGD4</accession>
<comment type="caution">
    <text evidence="1">The sequence shown here is derived from an EMBL/GenBank/DDBJ whole genome shotgun (WGS) entry which is preliminary data.</text>
</comment>
<sequence>MSAFGVAMGGLTKKERDRFANLTVRDGYTVMRREDLRPLMTEEDFHSLRRAWDDLYLDTELADGGKYRYRRYGRLAVEVTEQGVRFAPLPHATFRQDVIPLWQGKDRAFAPISEEVLLSTGMRALVGFDAQLASAVSGRTSWTVGIHLVRVIAPLGAVGKPTPEGRHRDGHLFVGMHLLRRDNCEGGVSTVYPEQREPVSLTLTDPLDSMFVDDNRVMHEVSPTRAVEGDGIRDMLLVDLNAPGAE</sequence>
<proteinExistence type="predicted"/>
<evidence type="ECO:0008006" key="3">
    <source>
        <dbReference type="Google" id="ProtNLM"/>
    </source>
</evidence>
<dbReference type="InterPro" id="IPR018724">
    <property type="entry name" value="2OG-Fe_dioxygenase"/>
</dbReference>
<keyword evidence="2" id="KW-1185">Reference proteome</keyword>
<dbReference type="Gene3D" id="2.60.120.620">
    <property type="entry name" value="q2cbj1_9rhob like domain"/>
    <property type="match status" value="1"/>
</dbReference>
<protein>
    <recommendedName>
        <fullName evidence="3">2OG-Fe dioxygenase family protein</fullName>
    </recommendedName>
</protein>